<dbReference type="EMBL" id="JAAONZ010000010">
    <property type="protein sequence ID" value="NHO66614.1"/>
    <property type="molecule type" value="Genomic_DNA"/>
</dbReference>
<dbReference type="InterPro" id="IPR051257">
    <property type="entry name" value="Diverse_CBS-Domain"/>
</dbReference>
<dbReference type="PROSITE" id="PS51371">
    <property type="entry name" value="CBS"/>
    <property type="match status" value="2"/>
</dbReference>
<keyword evidence="1 2" id="KW-0129">CBS domain</keyword>
<feature type="domain" description="CBS" evidence="3">
    <location>
        <begin position="106"/>
        <end position="157"/>
    </location>
</feature>
<dbReference type="SUPFAM" id="SSF54631">
    <property type="entry name" value="CBS-domain pair"/>
    <property type="match status" value="1"/>
</dbReference>
<evidence type="ECO:0000256" key="2">
    <source>
        <dbReference type="PROSITE-ProRule" id="PRU00703"/>
    </source>
</evidence>
<dbReference type="PANTHER" id="PTHR43080:SF2">
    <property type="entry name" value="CBS DOMAIN-CONTAINING PROTEIN"/>
    <property type="match status" value="1"/>
</dbReference>
<dbReference type="InterPro" id="IPR046342">
    <property type="entry name" value="CBS_dom_sf"/>
</dbReference>
<dbReference type="Gene3D" id="3.10.580.10">
    <property type="entry name" value="CBS-domain"/>
    <property type="match status" value="1"/>
</dbReference>
<name>A0A9E5JU61_9GAMM</name>
<reference evidence="4" key="1">
    <citation type="submission" date="2020-03" db="EMBL/GenBank/DDBJ databases">
        <authorList>
            <person name="Guo F."/>
        </authorList>
    </citation>
    <scope>NUCLEOTIDE SEQUENCE</scope>
    <source>
        <strain evidence="4">JCM 30134</strain>
    </source>
</reference>
<accession>A0A9E5JU61</accession>
<comment type="caution">
    <text evidence="4">The sequence shown here is derived from an EMBL/GenBank/DDBJ whole genome shotgun (WGS) entry which is preliminary data.</text>
</comment>
<dbReference type="SMART" id="SM00116">
    <property type="entry name" value="CBS"/>
    <property type="match status" value="2"/>
</dbReference>
<dbReference type="AlphaFoldDB" id="A0A9E5JU61"/>
<evidence type="ECO:0000256" key="1">
    <source>
        <dbReference type="ARBA" id="ARBA00023122"/>
    </source>
</evidence>
<evidence type="ECO:0000313" key="5">
    <source>
        <dbReference type="Proteomes" id="UP000787472"/>
    </source>
</evidence>
<dbReference type="Proteomes" id="UP000787472">
    <property type="component" value="Unassembled WGS sequence"/>
</dbReference>
<evidence type="ECO:0000313" key="4">
    <source>
        <dbReference type="EMBL" id="NHO66614.1"/>
    </source>
</evidence>
<feature type="domain" description="CBS" evidence="3">
    <location>
        <begin position="11"/>
        <end position="70"/>
    </location>
</feature>
<protein>
    <submittedName>
        <fullName evidence="4">CBS domain-containing protein</fullName>
    </submittedName>
</protein>
<dbReference type="Pfam" id="PF00571">
    <property type="entry name" value="CBS"/>
    <property type="match status" value="2"/>
</dbReference>
<evidence type="ECO:0000259" key="3">
    <source>
        <dbReference type="PROSITE" id="PS51371"/>
    </source>
</evidence>
<dbReference type="InterPro" id="IPR000644">
    <property type="entry name" value="CBS_dom"/>
</dbReference>
<sequence>MKTDLCAQDIMTPHVLMAYEGWSIRRLSGFFMKNKISGAPVIASDHSLVGVVTVTDILSFETKSCEEKSELLQEVYAEYVGQTYDDDILQTMMSKADENCTVNQVMTRHVIKVDGKAGLQEVAYIMLQHGIRRIFVTENGLICGVISTHNILTAIAQ</sequence>
<dbReference type="PANTHER" id="PTHR43080">
    <property type="entry name" value="CBS DOMAIN-CONTAINING PROTEIN CBSX3, MITOCHONDRIAL"/>
    <property type="match status" value="1"/>
</dbReference>
<dbReference type="RefSeq" id="WP_167187774.1">
    <property type="nucleotide sequence ID" value="NZ_JAAONZ010000010.1"/>
</dbReference>
<keyword evidence="5" id="KW-1185">Reference proteome</keyword>
<proteinExistence type="predicted"/>
<gene>
    <name evidence="4" type="ORF">G8770_13780</name>
</gene>
<organism evidence="4 5">
    <name type="scientific">Pseudomaricurvus hydrocarbonicus</name>
    <dbReference type="NCBI Taxonomy" id="1470433"/>
    <lineage>
        <taxon>Bacteria</taxon>
        <taxon>Pseudomonadati</taxon>
        <taxon>Pseudomonadota</taxon>
        <taxon>Gammaproteobacteria</taxon>
        <taxon>Cellvibrionales</taxon>
        <taxon>Cellvibrionaceae</taxon>
        <taxon>Pseudomaricurvus</taxon>
    </lineage>
</organism>